<accession>A0ABY6ADU7</accession>
<reference evidence="2" key="1">
    <citation type="submission" date="2020-06" db="EMBL/GenBank/DDBJ databases">
        <title>Thalassolituus marinus alknpb1M-1, a hydrocarbon-degrading bacterium isolated from the deep-sea overlying water using an in-situ strategy from the South China Sea basin.</title>
        <authorList>
            <person name="Dong C."/>
            <person name="Chen Y."/>
            <person name="Shao Z."/>
        </authorList>
    </citation>
    <scope>NUCLEOTIDE SEQUENCE [LARGE SCALE GENOMIC DNA]</scope>
    <source>
        <strain evidence="2">alknpb1M-1</strain>
    </source>
</reference>
<keyword evidence="2" id="KW-1185">Reference proteome</keyword>
<name>A0ABY6ADU7_9GAMM</name>
<organism evidence="1 2">
    <name type="scientific">Thalassolituus hydrocarboniclasticus</name>
    <dbReference type="NCBI Taxonomy" id="2742796"/>
    <lineage>
        <taxon>Bacteria</taxon>
        <taxon>Pseudomonadati</taxon>
        <taxon>Pseudomonadota</taxon>
        <taxon>Gammaproteobacteria</taxon>
        <taxon>Oceanospirillales</taxon>
        <taxon>Oceanospirillaceae</taxon>
        <taxon>Thalassolituus</taxon>
    </lineage>
</organism>
<dbReference type="Pfam" id="PF06934">
    <property type="entry name" value="CTI"/>
    <property type="match status" value="1"/>
</dbReference>
<dbReference type="EMBL" id="CP054475">
    <property type="protein sequence ID" value="UXD88015.1"/>
    <property type="molecule type" value="Genomic_DNA"/>
</dbReference>
<dbReference type="InterPro" id="IPR010706">
    <property type="entry name" value="Fatty_acid_cis-trans_isomerase"/>
</dbReference>
<evidence type="ECO:0000313" key="1">
    <source>
        <dbReference type="EMBL" id="UXD88015.1"/>
    </source>
</evidence>
<gene>
    <name evidence="1" type="ORF">HUF19_11490</name>
</gene>
<protein>
    <submittedName>
        <fullName evidence="1">Fatty acid cis/trans isomerase</fullName>
    </submittedName>
</protein>
<dbReference type="RefSeq" id="WP_260996769.1">
    <property type="nucleotide sequence ID" value="NZ_CP054475.1"/>
</dbReference>
<evidence type="ECO:0000313" key="2">
    <source>
        <dbReference type="Proteomes" id="UP001065322"/>
    </source>
</evidence>
<keyword evidence="1" id="KW-0413">Isomerase</keyword>
<proteinExistence type="predicted"/>
<sequence length="815" mass="93940">MAILLQHLSVNIRRLLNPTLLTLLIAGCATVGVSMNADDLFGKTVITDRRAEANSSQAHHYRDTIQPILENRCVVCHGCYDAPCQLKLSSPEGIMRGASKTLVYDGTRILASEPSRLGIDAQTTEQWRNKGFFPVLNERSQTADINLQNSVFFQMLALKANNPLPEGKILDDDDFALGLNRNQQCPTQEEFTDFAQEHPLWGMPYALPALSHDEYSKLTQWMKSGAALAADLPLPEAIQAEIDHWEAFLNQDNLKQRLTSRYIYEHLFLASLYFSPEPLFRNQQPAKRPEYFFRLVRSATPPGLPISPVATRRPYDDPQVKRVYYRLMRDSSSVVAKTHMPYRLNNERMDWIKALFIEPEYDVDYLPDYKPETAANPFIAFAQLPVNARYRFMLEEAEFIITGFIKGPVCRGQVALNVIDDHFWVFFVEPEIQNDPDYSQFLTEQSDHLRLPGEAESNSGIITDWIRYSSLHNEYLDAKNAALVKKFPDGQPVNLDLIWRGNDSISNSHRDGIRNPNAALTIFRHFDSSTVVKGMVGQHPKTAWVINYSLLERIHYLLVAEFDVYGNIGHQLMTRLYMDFLRMEGEFNFLTLLPQEERVRLADYWYRDASDRVKKHLVNYEEHVLNDPAIAYHSQNPQAELYEKLRQHLQPVLEDKYDLARRITPQDLNILSRINRVQGEPATLMPEISLLLVENMQGDSKVYTLIRNSGHSNLTGLLYEEENRLPQEDYLTLVPGIIGAYPSAYYRVSSFRLNDFVSAVTALKDEDDYEKLADRFAVRRTDPQFWTHSDQIHQWFLHNDPLNAGLLDYNRLENR</sequence>
<dbReference type="GO" id="GO:0016853">
    <property type="term" value="F:isomerase activity"/>
    <property type="evidence" value="ECO:0007669"/>
    <property type="project" value="UniProtKB-KW"/>
</dbReference>
<dbReference type="Proteomes" id="UP001065322">
    <property type="component" value="Chromosome"/>
</dbReference>